<gene>
    <name evidence="1" type="ORF">SIN_2071</name>
</gene>
<evidence type="ECO:0000313" key="1">
    <source>
        <dbReference type="EMBL" id="EFO53273.1"/>
    </source>
</evidence>
<proteinExistence type="predicted"/>
<dbReference type="EMBL" id="AEDY01000142">
    <property type="protein sequence ID" value="EFO53273.1"/>
    <property type="molecule type" value="Genomic_DNA"/>
</dbReference>
<comment type="caution">
    <text evidence="1">The sequence shown here is derived from an EMBL/GenBank/DDBJ whole genome shotgun (WGS) entry which is preliminary data.</text>
</comment>
<accession>A0ABN0B216</accession>
<sequence length="38" mass="4281">MASHLSATKIFIRKDNGSGSINFLFGNLVQFDTKIDFF</sequence>
<protein>
    <submittedName>
        <fullName evidence="1">Uncharacterized protein</fullName>
    </submittedName>
</protein>
<reference evidence="1" key="1">
    <citation type="submission" date="2010-09" db="EMBL/GenBank/DDBJ databases">
        <authorList>
            <person name="Daugherty S.C."/>
            <person name="Kilian M."/>
            <person name="Tettelin H."/>
        </authorList>
    </citation>
    <scope>NUCLEOTIDE SEQUENCE [LARGE SCALE GENOMIC DNA]</scope>
    <source>
        <strain evidence="1">SK1302</strain>
    </source>
</reference>
<organism evidence="1">
    <name type="scientific">Streptococcus infantis SK1302</name>
    <dbReference type="NCBI Taxonomy" id="871237"/>
    <lineage>
        <taxon>Bacteria</taxon>
        <taxon>Bacillati</taxon>
        <taxon>Bacillota</taxon>
        <taxon>Bacilli</taxon>
        <taxon>Lactobacillales</taxon>
        <taxon>Streptococcaceae</taxon>
        <taxon>Streptococcus</taxon>
    </lineage>
</organism>
<name>A0ABN0B216_9STRE</name>